<reference evidence="1 2" key="1">
    <citation type="journal article" date="2018" name="Vet. Microbiol.">
        <title>Clonal diversity and geographic distribution of methicillin-resistant Staphylococcus pseudintermedius from Australian animals: Discovery of novel sequence types.</title>
        <authorList>
            <person name="Worthing K.A."/>
            <person name="Abraham S."/>
            <person name="Coombs G.W."/>
            <person name="Pang S."/>
            <person name="Saputra S."/>
            <person name="Jordan D."/>
            <person name="Trott D.J."/>
            <person name="Norris J.M."/>
        </authorList>
    </citation>
    <scope>NUCLEOTIDE SEQUENCE [LARGE SCALE GENOMIC DNA]</scope>
    <source>
        <strain evidence="1 2">ST71 3</strain>
    </source>
</reference>
<protein>
    <submittedName>
        <fullName evidence="1">Uncharacterized protein</fullName>
    </submittedName>
</protein>
<name>A0A317Z707_STAPS</name>
<proteinExistence type="predicted"/>
<comment type="caution">
    <text evidence="1">The sequence shown here is derived from an EMBL/GenBank/DDBJ whole genome shotgun (WGS) entry which is preliminary data.</text>
</comment>
<evidence type="ECO:0000313" key="2">
    <source>
        <dbReference type="Proteomes" id="UP000246351"/>
    </source>
</evidence>
<sequence>MYGKLFFEKSKGIKFINNLGIYFPNQNVDIPIRDSNIKNENNNIIEKNTIDNIKNNEDDFFDDIEESEEFNNIKSVDLTTKVDSYELNDIYFNKLKENQHDSEVIAQIINSNQKLVMKIASRYKNSILGSILDIEDLVSSGNLG</sequence>
<dbReference type="GO" id="GO:0006352">
    <property type="term" value="P:DNA-templated transcription initiation"/>
    <property type="evidence" value="ECO:0007669"/>
    <property type="project" value="InterPro"/>
</dbReference>
<dbReference type="EMBL" id="QEIV01001234">
    <property type="protein sequence ID" value="PWZ97404.1"/>
    <property type="molecule type" value="Genomic_DNA"/>
</dbReference>
<dbReference type="AlphaFoldDB" id="A0A317Z707"/>
<dbReference type="InterPro" id="IPR013325">
    <property type="entry name" value="RNA_pol_sigma_r2"/>
</dbReference>
<accession>A0A317Z707</accession>
<dbReference type="SUPFAM" id="SSF88946">
    <property type="entry name" value="Sigma2 domain of RNA polymerase sigma factors"/>
    <property type="match status" value="1"/>
</dbReference>
<evidence type="ECO:0000313" key="1">
    <source>
        <dbReference type="EMBL" id="PWZ97404.1"/>
    </source>
</evidence>
<dbReference type="GO" id="GO:0003700">
    <property type="term" value="F:DNA-binding transcription factor activity"/>
    <property type="evidence" value="ECO:0007669"/>
    <property type="project" value="InterPro"/>
</dbReference>
<dbReference type="Gene3D" id="1.20.120.1810">
    <property type="match status" value="1"/>
</dbReference>
<dbReference type="Proteomes" id="UP000246351">
    <property type="component" value="Unassembled WGS sequence"/>
</dbReference>
<feature type="non-terminal residue" evidence="1">
    <location>
        <position position="144"/>
    </location>
</feature>
<gene>
    <name evidence="1" type="ORF">DD924_12430</name>
</gene>
<organism evidence="1 2">
    <name type="scientific">Staphylococcus pseudintermedius</name>
    <dbReference type="NCBI Taxonomy" id="283734"/>
    <lineage>
        <taxon>Bacteria</taxon>
        <taxon>Bacillati</taxon>
        <taxon>Bacillota</taxon>
        <taxon>Bacilli</taxon>
        <taxon>Bacillales</taxon>
        <taxon>Staphylococcaceae</taxon>
        <taxon>Staphylococcus</taxon>
        <taxon>Staphylococcus intermedius group</taxon>
    </lineage>
</organism>